<evidence type="ECO:0000313" key="1">
    <source>
        <dbReference type="EMBL" id="KNG93439.1"/>
    </source>
</evidence>
<evidence type="ECO:0000313" key="2">
    <source>
        <dbReference type="Proteomes" id="UP000036938"/>
    </source>
</evidence>
<dbReference type="AlphaFoldDB" id="A0A0L1JNW2"/>
<name>A0A0L1JNW2_9RHOB</name>
<protein>
    <recommendedName>
        <fullName evidence="3">Translocase</fullName>
    </recommendedName>
</protein>
<dbReference type="Proteomes" id="UP000036938">
    <property type="component" value="Unassembled WGS sequence"/>
</dbReference>
<dbReference type="STRING" id="1317121.ATO11_12900"/>
<proteinExistence type="predicted"/>
<keyword evidence="2" id="KW-1185">Reference proteome</keyword>
<dbReference type="EMBL" id="AQQZ01000005">
    <property type="protein sequence ID" value="KNG93439.1"/>
    <property type="molecule type" value="Genomic_DNA"/>
</dbReference>
<accession>A0A0L1JNW2</accession>
<sequence length="316" mass="33354">MLLNRNALLGLTLIAALGIGFVMQYVVQPRTASAPPEPLEVTDITLTASMAAPRDMAVPRLPDTPVRVAADTTTLPAPALPEESAAPQPACPITLEAAPRPAAMVALKLKADCLAGQRVTIHHNGMMFADRTDADGALSITVPALAPKAVFIASFPSGDGAVAQIDVASLKAYDRIVVQWKGRDTGIGLHALEYDAAYWAEGHVWADAPGTTRATAEGKSGLMTRLGVADDDEALLAEVYTFPSRMADIPGAVNLSVEAEVTQANCGRQVDAQTLEYRQAGALRVQDLTLFMPDCDTVGDFLVLKNLIEDLTIAAK</sequence>
<organism evidence="1 2">
    <name type="scientific">Pseudaestuariivita atlantica</name>
    <dbReference type="NCBI Taxonomy" id="1317121"/>
    <lineage>
        <taxon>Bacteria</taxon>
        <taxon>Pseudomonadati</taxon>
        <taxon>Pseudomonadota</taxon>
        <taxon>Alphaproteobacteria</taxon>
        <taxon>Rhodobacterales</taxon>
        <taxon>Paracoccaceae</taxon>
        <taxon>Pseudaestuariivita</taxon>
    </lineage>
</organism>
<comment type="caution">
    <text evidence="1">The sequence shown here is derived from an EMBL/GenBank/DDBJ whole genome shotgun (WGS) entry which is preliminary data.</text>
</comment>
<dbReference type="PATRIC" id="fig|1317121.7.peg.3291"/>
<gene>
    <name evidence="1" type="ORF">ATO11_12900</name>
</gene>
<reference evidence="1 2" key="1">
    <citation type="journal article" date="2015" name="Int. J. Syst. Evol. Microbiol.">
        <title>Aestuariivita atlantica sp. nov., isolated from deep sea sediment of the Atlantic Ocean.</title>
        <authorList>
            <person name="Li G."/>
            <person name="Lai Q."/>
            <person name="Du Y."/>
            <person name="Liu X."/>
            <person name="Sun F."/>
            <person name="Shao Z."/>
        </authorList>
    </citation>
    <scope>NUCLEOTIDE SEQUENCE [LARGE SCALE GENOMIC DNA]</scope>
    <source>
        <strain evidence="1 2">22II-S11-z3</strain>
    </source>
</reference>
<evidence type="ECO:0008006" key="3">
    <source>
        <dbReference type="Google" id="ProtNLM"/>
    </source>
</evidence>